<dbReference type="SUPFAM" id="SSF75471">
    <property type="entry name" value="YhbY-like"/>
    <property type="match status" value="1"/>
</dbReference>
<evidence type="ECO:0000313" key="4">
    <source>
        <dbReference type="EMBL" id="RKF15590.1"/>
    </source>
</evidence>
<dbReference type="AlphaFoldDB" id="A0A420E883"/>
<evidence type="ECO:0000259" key="3">
    <source>
        <dbReference type="PROSITE" id="PS51295"/>
    </source>
</evidence>
<dbReference type="RefSeq" id="WP_120355676.1">
    <property type="nucleotide sequence ID" value="NZ_RAQO01000008.1"/>
</dbReference>
<dbReference type="InterPro" id="IPR001890">
    <property type="entry name" value="RNA-binding_CRM"/>
</dbReference>
<dbReference type="Pfam" id="PF01985">
    <property type="entry name" value="CRS1_YhbY"/>
    <property type="match status" value="1"/>
</dbReference>
<accession>A0A420E883</accession>
<evidence type="ECO:0000256" key="1">
    <source>
        <dbReference type="ARBA" id="ARBA00022884"/>
    </source>
</evidence>
<evidence type="ECO:0000256" key="2">
    <source>
        <dbReference type="PROSITE-ProRule" id="PRU00626"/>
    </source>
</evidence>
<organism evidence="4 5">
    <name type="scientific">Alginatibacterium sediminis</name>
    <dbReference type="NCBI Taxonomy" id="2164068"/>
    <lineage>
        <taxon>Bacteria</taxon>
        <taxon>Pseudomonadati</taxon>
        <taxon>Pseudomonadota</taxon>
        <taxon>Gammaproteobacteria</taxon>
        <taxon>Alteromonadales</taxon>
        <taxon>Alteromonadaceae</taxon>
        <taxon>Alginatibacterium</taxon>
    </lineage>
</organism>
<protein>
    <submittedName>
        <fullName evidence="4">Ribosome assembly RNA-binding protein YhbY</fullName>
    </submittedName>
</protein>
<dbReference type="Proteomes" id="UP000286482">
    <property type="component" value="Unassembled WGS sequence"/>
</dbReference>
<gene>
    <name evidence="4" type="primary">yhbY</name>
    <name evidence="4" type="ORF">DBZ36_14480</name>
</gene>
<keyword evidence="5" id="KW-1185">Reference proteome</keyword>
<comment type="caution">
    <text evidence="4">The sequence shown here is derived from an EMBL/GenBank/DDBJ whole genome shotgun (WGS) entry which is preliminary data.</text>
</comment>
<dbReference type="SMART" id="SM01103">
    <property type="entry name" value="CRS1_YhbY"/>
    <property type="match status" value="1"/>
</dbReference>
<dbReference type="GO" id="GO:0003723">
    <property type="term" value="F:RNA binding"/>
    <property type="evidence" value="ECO:0007669"/>
    <property type="project" value="UniProtKB-UniRule"/>
</dbReference>
<sequence>MQLSTKQKQHLKAQAHPLKTVVQLGSNGLTEGVIAEIEAAISHHELIKVKAPGAEKELRDQIAATIAEQTQSELVQIIGNVMVFYRTSDLNKIQLPRR</sequence>
<dbReference type="InterPro" id="IPR017924">
    <property type="entry name" value="RNA-binding_YhbY"/>
</dbReference>
<reference evidence="4 5" key="1">
    <citation type="submission" date="2018-09" db="EMBL/GenBank/DDBJ databases">
        <authorList>
            <person name="Wang Z."/>
        </authorList>
    </citation>
    <scope>NUCLEOTIDE SEQUENCE [LARGE SCALE GENOMIC DNA]</scope>
    <source>
        <strain evidence="4 5">ALS 81</strain>
    </source>
</reference>
<proteinExistence type="predicted"/>
<name>A0A420E883_9ALTE</name>
<dbReference type="Gene3D" id="3.30.110.60">
    <property type="entry name" value="YhbY-like"/>
    <property type="match status" value="1"/>
</dbReference>
<dbReference type="InterPro" id="IPR035920">
    <property type="entry name" value="YhbY-like_sf"/>
</dbReference>
<dbReference type="OrthoDB" id="9797519at2"/>
<dbReference type="PROSITE" id="PS51295">
    <property type="entry name" value="CRM"/>
    <property type="match status" value="1"/>
</dbReference>
<dbReference type="PANTHER" id="PTHR40065:SF3">
    <property type="entry name" value="RNA-BINDING PROTEIN YHBY"/>
    <property type="match status" value="1"/>
</dbReference>
<feature type="domain" description="CRM" evidence="3">
    <location>
        <begin position="1"/>
        <end position="97"/>
    </location>
</feature>
<evidence type="ECO:0000313" key="5">
    <source>
        <dbReference type="Proteomes" id="UP000286482"/>
    </source>
</evidence>
<dbReference type="EMBL" id="RAQO01000008">
    <property type="protein sequence ID" value="RKF15590.1"/>
    <property type="molecule type" value="Genomic_DNA"/>
</dbReference>
<dbReference type="InterPro" id="IPR051925">
    <property type="entry name" value="RNA-binding_domain"/>
</dbReference>
<dbReference type="PANTHER" id="PTHR40065">
    <property type="entry name" value="RNA-BINDING PROTEIN YHBY"/>
    <property type="match status" value="1"/>
</dbReference>
<dbReference type="NCBIfam" id="TIGR00253">
    <property type="entry name" value="RNA_bind_YhbY"/>
    <property type="match status" value="1"/>
</dbReference>
<keyword evidence="1 2" id="KW-0694">RNA-binding</keyword>